<dbReference type="PRINTS" id="PR00380">
    <property type="entry name" value="KINESINHEAVY"/>
</dbReference>
<dbReference type="InterPro" id="IPR036961">
    <property type="entry name" value="Kinesin_motor_dom_sf"/>
</dbReference>
<keyword evidence="7 9" id="KW-0505">Motor protein</keyword>
<dbReference type="PROSITE" id="PS50067">
    <property type="entry name" value="KINESIN_MOTOR_2"/>
    <property type="match status" value="1"/>
</dbReference>
<dbReference type="GO" id="GO:0005874">
    <property type="term" value="C:microtubule"/>
    <property type="evidence" value="ECO:0007669"/>
    <property type="project" value="UniProtKB-KW"/>
</dbReference>
<organism evidence="13 14">
    <name type="scientific">Wallemia hederae</name>
    <dbReference type="NCBI Taxonomy" id="1540922"/>
    <lineage>
        <taxon>Eukaryota</taxon>
        <taxon>Fungi</taxon>
        <taxon>Dikarya</taxon>
        <taxon>Basidiomycota</taxon>
        <taxon>Wallemiomycotina</taxon>
        <taxon>Wallemiomycetes</taxon>
        <taxon>Wallemiales</taxon>
        <taxon>Wallemiaceae</taxon>
        <taxon>Wallemia</taxon>
    </lineage>
</organism>
<evidence type="ECO:0000256" key="5">
    <source>
        <dbReference type="ARBA" id="ARBA00022840"/>
    </source>
</evidence>
<accession>A0A4T0FJ10</accession>
<evidence type="ECO:0000256" key="2">
    <source>
        <dbReference type="ARBA" id="ARBA00022490"/>
    </source>
</evidence>
<keyword evidence="8" id="KW-0206">Cytoskeleton</keyword>
<evidence type="ECO:0000256" key="1">
    <source>
        <dbReference type="ARBA" id="ARBA00004245"/>
    </source>
</evidence>
<keyword evidence="2" id="KW-0963">Cytoplasm</keyword>
<feature type="region of interest" description="Disordered" evidence="11">
    <location>
        <begin position="904"/>
        <end position="954"/>
    </location>
</feature>
<keyword evidence="14" id="KW-1185">Reference proteome</keyword>
<feature type="compositionally biased region" description="Polar residues" evidence="11">
    <location>
        <begin position="934"/>
        <end position="954"/>
    </location>
</feature>
<dbReference type="Gene3D" id="3.40.850.10">
    <property type="entry name" value="Kinesin motor domain"/>
    <property type="match status" value="1"/>
</dbReference>
<dbReference type="Proteomes" id="UP000310189">
    <property type="component" value="Unassembled WGS sequence"/>
</dbReference>
<dbReference type="InterPro" id="IPR001752">
    <property type="entry name" value="Kinesin_motor_dom"/>
</dbReference>
<dbReference type="GO" id="GO:0007018">
    <property type="term" value="P:microtubule-based movement"/>
    <property type="evidence" value="ECO:0007669"/>
    <property type="project" value="InterPro"/>
</dbReference>
<evidence type="ECO:0000256" key="7">
    <source>
        <dbReference type="ARBA" id="ARBA00023175"/>
    </source>
</evidence>
<feature type="compositionally biased region" description="Polar residues" evidence="11">
    <location>
        <begin position="398"/>
        <end position="410"/>
    </location>
</feature>
<keyword evidence="6 10" id="KW-0175">Coiled coil</keyword>
<sequence>MSSQNNIKVVARFRPVNKVEQQQHPPDGKPIIDINDGNTQVNLYNDDSNNYSFDRVFDLQSKQEDVFEYGVRGIVDDVISGYNGTVFAYGQTGSGKTYTMMGSDIDDNNSKGIIPRITEQIFESILTSPPNMEYLVKVSYMEIYMERIRDLLSPNNDNLQVHEDKVRGVYVKNLSDYYVGDAKEVYEIMRQGSLARAVSSTNMNAESSRSHSIFLISIQQKNIETGSQKTGNLYLVDLAGSEKIGKTGATGQTLEEAKKINKSLSALGMVINALTDGKSTHIPYRDSKLTRILQESLGGNSRTTLIVNASPSEYNVDETISTLRFGMRAKSIKNSARVNTELSPAELKNLLKKSQRDRALYENFVNALEAELRQWRSGKTVPKEEWTTKESASKENIPLNTTIPSTPTKPINQNLDVARDEGRPATPVPLNLDKDEREDFLKHENELSDQLADKEKALTSLEKVLKELRDELDFYKNSHQTLNEENSNFQTQLSDLRLQFERLEFDNKDNIINMDVLRDRNTELTASVNDLNKSLEEARNAQKDSLAEDFEKKKAEKMAQMMAKFDATGFTEKDDVLRDLLAKIDSIDHDENLNGGTLTSDDLGAIRRQLLESQSLARDSQDKLRTSEQENRSLVIKREEVESRLHSLESEFEELLEKSIKEEEANNLDLQESINGIKDKLEAQFNSKREKTEVEVNDLRQQIENKNQDITSLKGEVQNLVGLNDELKRAFAVTSAGIEGGKNLVDSARDLERTRKSLASQLNDFEGMKKSLMKDLQDRCEKVVELEIELDQYKEQYAQVLRSTNNKAAQKKMAFLERNLEQLTLVQKGLVDQNQSLKKEVAIAERKLLARSERINNLEHLLQEADKRLVISNAKFEGQLQAVRERLEQARSQKASTNASINFGRIAKPLRGGGGSGSASASPTNKKTIDLSGASDNDSGSSTKRASWFFSSGK</sequence>
<dbReference type="PANTHER" id="PTHR47968">
    <property type="entry name" value="CENTROMERE PROTEIN E"/>
    <property type="match status" value="1"/>
</dbReference>
<dbReference type="GO" id="GO:0008017">
    <property type="term" value="F:microtubule binding"/>
    <property type="evidence" value="ECO:0007669"/>
    <property type="project" value="InterPro"/>
</dbReference>
<evidence type="ECO:0000259" key="12">
    <source>
        <dbReference type="PROSITE" id="PS50067"/>
    </source>
</evidence>
<dbReference type="SMART" id="SM00129">
    <property type="entry name" value="KISc"/>
    <property type="match status" value="1"/>
</dbReference>
<feature type="coiled-coil region" evidence="10">
    <location>
        <begin position="748"/>
        <end position="900"/>
    </location>
</feature>
<dbReference type="InterPro" id="IPR027417">
    <property type="entry name" value="P-loop_NTPase"/>
</dbReference>
<evidence type="ECO:0000256" key="3">
    <source>
        <dbReference type="ARBA" id="ARBA00022701"/>
    </source>
</evidence>
<comment type="caution">
    <text evidence="13">The sequence shown here is derived from an EMBL/GenBank/DDBJ whole genome shotgun (WGS) entry which is preliminary data.</text>
</comment>
<evidence type="ECO:0000256" key="10">
    <source>
        <dbReference type="SAM" id="Coils"/>
    </source>
</evidence>
<dbReference type="CDD" id="cd01369">
    <property type="entry name" value="KISc_KHC_KIF5"/>
    <property type="match status" value="1"/>
</dbReference>
<dbReference type="GO" id="GO:0005524">
    <property type="term" value="F:ATP binding"/>
    <property type="evidence" value="ECO:0007669"/>
    <property type="project" value="UniProtKB-UniRule"/>
</dbReference>
<dbReference type="AlphaFoldDB" id="A0A4T0FJ10"/>
<dbReference type="PANTHER" id="PTHR47968:SF75">
    <property type="entry name" value="CENTROMERE-ASSOCIATED PROTEIN E"/>
    <property type="match status" value="1"/>
</dbReference>
<dbReference type="GO" id="GO:0003777">
    <property type="term" value="F:microtubule motor activity"/>
    <property type="evidence" value="ECO:0007669"/>
    <property type="project" value="InterPro"/>
</dbReference>
<reference evidence="13 14" key="1">
    <citation type="submission" date="2019-03" db="EMBL/GenBank/DDBJ databases">
        <title>Sequencing 23 genomes of Wallemia ichthyophaga.</title>
        <authorList>
            <person name="Gostincar C."/>
        </authorList>
    </citation>
    <scope>NUCLEOTIDE SEQUENCE [LARGE SCALE GENOMIC DNA]</scope>
    <source>
        <strain evidence="13 14">EXF-5753</strain>
    </source>
</reference>
<protein>
    <recommendedName>
        <fullName evidence="12">Kinesin motor domain-containing protein</fullName>
    </recommendedName>
</protein>
<dbReference type="SUPFAM" id="SSF52540">
    <property type="entry name" value="P-loop containing nucleoside triphosphate hydrolases"/>
    <property type="match status" value="1"/>
</dbReference>
<evidence type="ECO:0000313" key="13">
    <source>
        <dbReference type="EMBL" id="TIA87344.1"/>
    </source>
</evidence>
<keyword evidence="5 9" id="KW-0067">ATP-binding</keyword>
<evidence type="ECO:0000256" key="9">
    <source>
        <dbReference type="PROSITE-ProRule" id="PRU00283"/>
    </source>
</evidence>
<dbReference type="InterPro" id="IPR059182">
    <property type="entry name" value="Khc_C"/>
</dbReference>
<dbReference type="OrthoDB" id="3176171at2759"/>
<keyword evidence="3" id="KW-0493">Microtubule</keyword>
<comment type="subcellular location">
    <subcellularLocation>
        <location evidence="1">Cytoplasm</location>
        <location evidence="1">Cytoskeleton</location>
    </subcellularLocation>
</comment>
<gene>
    <name evidence="13" type="ORF">E3P99_03226</name>
</gene>
<evidence type="ECO:0000256" key="11">
    <source>
        <dbReference type="SAM" id="MobiDB-lite"/>
    </source>
</evidence>
<proteinExistence type="inferred from homology"/>
<comment type="similarity">
    <text evidence="9">Belongs to the TRAFAC class myosin-kinesin ATPase superfamily. Kinesin family.</text>
</comment>
<feature type="binding site" evidence="9">
    <location>
        <begin position="90"/>
        <end position="97"/>
    </location>
    <ligand>
        <name>ATP</name>
        <dbReference type="ChEBI" id="CHEBI:30616"/>
    </ligand>
</feature>
<feature type="coiled-coil region" evidence="10">
    <location>
        <begin position="624"/>
        <end position="716"/>
    </location>
</feature>
<dbReference type="Pfam" id="PF00225">
    <property type="entry name" value="Kinesin"/>
    <property type="match status" value="1"/>
</dbReference>
<evidence type="ECO:0000313" key="14">
    <source>
        <dbReference type="Proteomes" id="UP000310189"/>
    </source>
</evidence>
<evidence type="ECO:0000256" key="4">
    <source>
        <dbReference type="ARBA" id="ARBA00022741"/>
    </source>
</evidence>
<dbReference type="InterPro" id="IPR027640">
    <property type="entry name" value="Kinesin-like_fam"/>
</dbReference>
<dbReference type="EMBL" id="SPNW01000058">
    <property type="protein sequence ID" value="TIA87344.1"/>
    <property type="molecule type" value="Genomic_DNA"/>
</dbReference>
<name>A0A4T0FJ10_9BASI</name>
<evidence type="ECO:0000256" key="6">
    <source>
        <dbReference type="ARBA" id="ARBA00023054"/>
    </source>
</evidence>
<feature type="region of interest" description="Disordered" evidence="11">
    <location>
        <begin position="387"/>
        <end position="410"/>
    </location>
</feature>
<dbReference type="FunFam" id="3.40.850.10:FF:000031">
    <property type="entry name" value="Kinesin-like protein"/>
    <property type="match status" value="1"/>
</dbReference>
<keyword evidence="4 9" id="KW-0547">Nucleotide-binding</keyword>
<feature type="domain" description="Kinesin motor" evidence="12">
    <location>
        <begin position="6"/>
        <end position="332"/>
    </location>
</feature>
<evidence type="ECO:0000256" key="8">
    <source>
        <dbReference type="ARBA" id="ARBA00023212"/>
    </source>
</evidence>
<dbReference type="CDD" id="cd23649">
    <property type="entry name" value="Khc_CBD_cc"/>
    <property type="match status" value="1"/>
</dbReference>
<feature type="coiled-coil region" evidence="10">
    <location>
        <begin position="444"/>
        <end position="548"/>
    </location>
</feature>